<dbReference type="AlphaFoldDB" id="A0A9W7CSV3"/>
<organism evidence="2 3">
    <name type="scientific">Phytophthora lilii</name>
    <dbReference type="NCBI Taxonomy" id="2077276"/>
    <lineage>
        <taxon>Eukaryota</taxon>
        <taxon>Sar</taxon>
        <taxon>Stramenopiles</taxon>
        <taxon>Oomycota</taxon>
        <taxon>Peronosporomycetes</taxon>
        <taxon>Peronosporales</taxon>
        <taxon>Peronosporaceae</taxon>
        <taxon>Phytophthora</taxon>
    </lineage>
</organism>
<proteinExistence type="predicted"/>
<comment type="caution">
    <text evidence="2">The sequence shown here is derived from an EMBL/GenBank/DDBJ whole genome shotgun (WGS) entry which is preliminary data.</text>
</comment>
<feature type="compositionally biased region" description="Basic residues" evidence="1">
    <location>
        <begin position="303"/>
        <end position="318"/>
    </location>
</feature>
<feature type="compositionally biased region" description="Pro residues" evidence="1">
    <location>
        <begin position="172"/>
        <end position="190"/>
    </location>
</feature>
<evidence type="ECO:0000313" key="3">
    <source>
        <dbReference type="Proteomes" id="UP001165083"/>
    </source>
</evidence>
<feature type="compositionally biased region" description="Basic and acidic residues" evidence="1">
    <location>
        <begin position="362"/>
        <end position="377"/>
    </location>
</feature>
<feature type="compositionally biased region" description="Low complexity" evidence="1">
    <location>
        <begin position="202"/>
        <end position="216"/>
    </location>
</feature>
<dbReference type="EMBL" id="BSXW01001508">
    <property type="protein sequence ID" value="GMF37307.1"/>
    <property type="molecule type" value="Genomic_DNA"/>
</dbReference>
<feature type="region of interest" description="Disordered" evidence="1">
    <location>
        <begin position="138"/>
        <end position="377"/>
    </location>
</feature>
<protein>
    <submittedName>
        <fullName evidence="2">Unnamed protein product</fullName>
    </submittedName>
</protein>
<name>A0A9W7CSV3_9STRA</name>
<sequence>MQKLADKAEKSLSRNNRLALLSAGTASDCSTTSDQDILAEIWARRSPSLDRVSREDLPEVDDDLENTAPMEFLIFAGCPDDKNLRELDVGYRRLRTNPRATRYPVTPSYATSVAIKPTLVSKMPPAGRINQRQIQTDANPCENASSMKGPPGPFREATAEKRTPAPMTADAPAPPARTPPPPVPTAPPVVEPAREPAPEPPAAQQAEQPEAAAASPAKHKHRGLMRAIGGLFKRKCSDADDATAPSDSEASQRRTSRWSRWSHRQSLPEAPLEVAAVAVPEAAPIHENEAAASPPHTQPPPAKKAKKADKPKKDKKPKPPSLKAKQSPTDPSGLLAADSSDESEAEPQRVSFLFFGGSDADSTFKPDLRPSDLDDLHENEIRPSLQAKMPLFFSPPLVENLRRSSILPDPKEYEF</sequence>
<gene>
    <name evidence="2" type="ORF">Plil01_001571300</name>
</gene>
<reference evidence="2" key="1">
    <citation type="submission" date="2023-04" db="EMBL/GenBank/DDBJ databases">
        <title>Phytophthora lilii NBRC 32176.</title>
        <authorList>
            <person name="Ichikawa N."/>
            <person name="Sato H."/>
            <person name="Tonouchi N."/>
        </authorList>
    </citation>
    <scope>NUCLEOTIDE SEQUENCE</scope>
    <source>
        <strain evidence="2">NBRC 32176</strain>
    </source>
</reference>
<feature type="compositionally biased region" description="Basic residues" evidence="1">
    <location>
        <begin position="254"/>
        <end position="263"/>
    </location>
</feature>
<accession>A0A9W7CSV3</accession>
<dbReference type="OrthoDB" id="167850at2759"/>
<evidence type="ECO:0000256" key="1">
    <source>
        <dbReference type="SAM" id="MobiDB-lite"/>
    </source>
</evidence>
<feature type="compositionally biased region" description="Low complexity" evidence="1">
    <location>
        <begin position="264"/>
        <end position="283"/>
    </location>
</feature>
<evidence type="ECO:0000313" key="2">
    <source>
        <dbReference type="EMBL" id="GMF37307.1"/>
    </source>
</evidence>
<keyword evidence="3" id="KW-1185">Reference proteome</keyword>
<dbReference type="Proteomes" id="UP001165083">
    <property type="component" value="Unassembled WGS sequence"/>
</dbReference>